<reference evidence="4 5" key="1">
    <citation type="submission" date="2016-08" db="EMBL/GenBank/DDBJ databases">
        <title>Hymenobacter coccineus sp. nov., Hymenobacter lapidarius sp. nov. and Hymenobacter glacialis sp. nov., isolated from Antarctic soil.</title>
        <authorList>
            <person name="Sedlacek I."/>
            <person name="Kralova S."/>
            <person name="Kyrova K."/>
            <person name="Maslanova I."/>
            <person name="Stankova E."/>
            <person name="Vrbovska V."/>
            <person name="Nemec M."/>
            <person name="Bartak M."/>
            <person name="Svec P."/>
            <person name="Busse H.-J."/>
            <person name="Pantucek R."/>
        </authorList>
    </citation>
    <scope>NUCLEOTIDE SEQUENCE [LARGE SCALE GENOMIC DNA]</scope>
    <source>
        <strain evidence="4 5">CCM 8649</strain>
    </source>
</reference>
<evidence type="ECO:0000313" key="5">
    <source>
        <dbReference type="Proteomes" id="UP000177506"/>
    </source>
</evidence>
<dbReference type="AlphaFoldDB" id="A0A1G1TM08"/>
<evidence type="ECO:0008006" key="6">
    <source>
        <dbReference type="Google" id="ProtNLM"/>
    </source>
</evidence>
<keyword evidence="5" id="KW-1185">Reference proteome</keyword>
<comment type="caution">
    <text evidence="4">The sequence shown here is derived from an EMBL/GenBank/DDBJ whole genome shotgun (WGS) entry which is preliminary data.</text>
</comment>
<accession>A0A1G1TM08</accession>
<dbReference type="GO" id="GO:0006633">
    <property type="term" value="P:fatty acid biosynthetic process"/>
    <property type="evidence" value="ECO:0007669"/>
    <property type="project" value="InterPro"/>
</dbReference>
<dbReference type="InterPro" id="IPR007431">
    <property type="entry name" value="ACP_PD"/>
</dbReference>
<evidence type="ECO:0000313" key="4">
    <source>
        <dbReference type="EMBL" id="OGX91914.1"/>
    </source>
</evidence>
<name>A0A1G1TM08_9BACT</name>
<dbReference type="OrthoDB" id="8442777at2"/>
<keyword evidence="1" id="KW-0444">Lipid biosynthesis</keyword>
<evidence type="ECO:0000256" key="2">
    <source>
        <dbReference type="ARBA" id="ARBA00022801"/>
    </source>
</evidence>
<dbReference type="Proteomes" id="UP000177506">
    <property type="component" value="Unassembled WGS sequence"/>
</dbReference>
<dbReference type="EMBL" id="MDZA01000023">
    <property type="protein sequence ID" value="OGX91914.1"/>
    <property type="molecule type" value="Genomic_DNA"/>
</dbReference>
<proteinExistence type="predicted"/>
<keyword evidence="2" id="KW-0378">Hydrolase</keyword>
<dbReference type="GO" id="GO:0008770">
    <property type="term" value="F:[acyl-carrier-protein] phosphodiesterase activity"/>
    <property type="evidence" value="ECO:0007669"/>
    <property type="project" value="InterPro"/>
</dbReference>
<dbReference type="PANTHER" id="PTHR38764:SF1">
    <property type="entry name" value="ACYL CARRIER PROTEIN PHOSPHODIESTERASE"/>
    <property type="match status" value="1"/>
</dbReference>
<protein>
    <recommendedName>
        <fullName evidence="6">ACP phosphodiesterase</fullName>
    </recommendedName>
</protein>
<dbReference type="RefSeq" id="WP_070740111.1">
    <property type="nucleotide sequence ID" value="NZ_MDZA01000023.1"/>
</dbReference>
<dbReference type="Pfam" id="PF04336">
    <property type="entry name" value="ACP_PD"/>
    <property type="match status" value="1"/>
</dbReference>
<organism evidence="4 5">
    <name type="scientific">Hymenobacter coccineus</name>
    <dbReference type="NCBI Taxonomy" id="1908235"/>
    <lineage>
        <taxon>Bacteria</taxon>
        <taxon>Pseudomonadati</taxon>
        <taxon>Bacteroidota</taxon>
        <taxon>Cytophagia</taxon>
        <taxon>Cytophagales</taxon>
        <taxon>Hymenobacteraceae</taxon>
        <taxon>Hymenobacter</taxon>
    </lineage>
</organism>
<gene>
    <name evidence="4" type="ORF">BEN49_17900</name>
</gene>
<keyword evidence="3" id="KW-0443">Lipid metabolism</keyword>
<evidence type="ECO:0000256" key="3">
    <source>
        <dbReference type="ARBA" id="ARBA00023098"/>
    </source>
</evidence>
<sequence length="209" mass="22530">MNFLAHLFLAGPPGAPAYADRLVGQFVADAVPGRRLEVYAHAPGVQAGIRQHRAIDTFTDQHPVVRRATARLRLAGHGKYAGVVSDVFFDHFLARNFADYSAEPLPDFTRRVYAQLGARQAEFPTRVQQFFPHLVQHDWLGHYAEVAGVARALAGLSRRASPGSGLERGGAELVANYAAYEADFQAFFPELQAFAAAGYPGAPGAPSGA</sequence>
<dbReference type="PIRSF" id="PIRSF011489">
    <property type="entry name" value="DUF479"/>
    <property type="match status" value="1"/>
</dbReference>
<dbReference type="PANTHER" id="PTHR38764">
    <property type="entry name" value="ACYL CARRIER PROTEIN PHOSPHODIESTERASE"/>
    <property type="match status" value="1"/>
</dbReference>
<evidence type="ECO:0000256" key="1">
    <source>
        <dbReference type="ARBA" id="ARBA00022516"/>
    </source>
</evidence>